<dbReference type="InterPro" id="IPR011990">
    <property type="entry name" value="TPR-like_helical_dom_sf"/>
</dbReference>
<evidence type="ECO:0000259" key="1">
    <source>
        <dbReference type="PROSITE" id="PS50943"/>
    </source>
</evidence>
<gene>
    <name evidence="2" type="ORF">NCTC11391_00427</name>
</gene>
<dbReference type="InterPro" id="IPR001387">
    <property type="entry name" value="Cro/C1-type_HTH"/>
</dbReference>
<dbReference type="InterPro" id="IPR010982">
    <property type="entry name" value="Lambda_DNA-bd_dom_sf"/>
</dbReference>
<dbReference type="SMART" id="SM00530">
    <property type="entry name" value="HTH_XRE"/>
    <property type="match status" value="1"/>
</dbReference>
<dbReference type="PANTHER" id="PTHR37038">
    <property type="entry name" value="TRANSCRIPTIONAL REGULATOR-RELATED"/>
    <property type="match status" value="1"/>
</dbReference>
<dbReference type="Proteomes" id="UP000254082">
    <property type="component" value="Unassembled WGS sequence"/>
</dbReference>
<dbReference type="EMBL" id="UHFA01000002">
    <property type="protein sequence ID" value="SUN35423.1"/>
    <property type="molecule type" value="Genomic_DNA"/>
</dbReference>
<dbReference type="GO" id="GO:0003677">
    <property type="term" value="F:DNA binding"/>
    <property type="evidence" value="ECO:0007669"/>
    <property type="project" value="InterPro"/>
</dbReference>
<dbReference type="InterPro" id="IPR040799">
    <property type="entry name" value="ComR_TPR"/>
</dbReference>
<organism evidence="2 3">
    <name type="scientific">Streptococcus downei MFe28</name>
    <dbReference type="NCBI Taxonomy" id="764290"/>
    <lineage>
        <taxon>Bacteria</taxon>
        <taxon>Bacillati</taxon>
        <taxon>Bacillota</taxon>
        <taxon>Bacilli</taxon>
        <taxon>Lactobacillales</taxon>
        <taxon>Streptococcaceae</taxon>
        <taxon>Streptococcus</taxon>
    </lineage>
</organism>
<feature type="domain" description="HTH cro/C1-type" evidence="1">
    <location>
        <begin position="9"/>
        <end position="64"/>
    </location>
</feature>
<dbReference type="AlphaFoldDB" id="A0A380JC45"/>
<dbReference type="PROSITE" id="PS50943">
    <property type="entry name" value="HTH_CROC1"/>
    <property type="match status" value="1"/>
</dbReference>
<reference evidence="2 3" key="1">
    <citation type="submission" date="2018-06" db="EMBL/GenBank/DDBJ databases">
        <authorList>
            <consortium name="Pathogen Informatics"/>
            <person name="Doyle S."/>
        </authorList>
    </citation>
    <scope>NUCLEOTIDE SEQUENCE [LARGE SCALE GENOMIC DNA]</scope>
    <source>
        <strain evidence="3">NCTC 11391</strain>
    </source>
</reference>
<dbReference type="Pfam" id="PF18710">
    <property type="entry name" value="ComR_TPR"/>
    <property type="match status" value="1"/>
</dbReference>
<evidence type="ECO:0000313" key="2">
    <source>
        <dbReference type="EMBL" id="SUN35423.1"/>
    </source>
</evidence>
<dbReference type="InterPro" id="IPR053163">
    <property type="entry name" value="HTH-type_regulator_Rgg"/>
</dbReference>
<dbReference type="CDD" id="cd00093">
    <property type="entry name" value="HTH_XRE"/>
    <property type="match status" value="1"/>
</dbReference>
<dbReference type="Gene3D" id="1.25.40.10">
    <property type="entry name" value="Tetratricopeptide repeat domain"/>
    <property type="match status" value="1"/>
</dbReference>
<evidence type="ECO:0000313" key="3">
    <source>
        <dbReference type="Proteomes" id="UP000254082"/>
    </source>
</evidence>
<keyword evidence="3" id="KW-1185">Reference proteome</keyword>
<accession>A0A380JC45</accession>
<name>A0A380JC45_STRDO</name>
<proteinExistence type="predicted"/>
<dbReference type="Pfam" id="PF01381">
    <property type="entry name" value="HTH_3"/>
    <property type="match status" value="1"/>
</dbReference>
<protein>
    <submittedName>
        <fullName evidence="2">Transcriptional regulator</fullName>
    </submittedName>
</protein>
<dbReference type="PANTHER" id="PTHR37038:SF14">
    <property type="entry name" value="TRANSCRIPTIONAL ACTIVATOR"/>
    <property type="match status" value="1"/>
</dbReference>
<sequence>MKEELGQLIKKKREAKKLSQKNLCGNEEELTVRQLQRIEKGKSLPTLEKLDYIARMLELPISALLGENDLQIPDEYFELKNRVVKFPTYGDKARIDQKMKMIEEIYDNYFEVLPEDELLFLDLTESLLGGIHEKVLPNIEEIYDDAFEQVLKKKVFHYNDYLYIDYFLFKCQKEKYYDKNILKKIERKILKQSLTFEELYNIELLMSVMNLIGVYVSHDDYQDTMPLIEKGYRIIDKAQLHTYKPGLLEVEARYHIRVEGNKEKSKEIYQQALMLGEILGDQVIINDIKKEMKIDGIE</sequence>
<dbReference type="SUPFAM" id="SSF47413">
    <property type="entry name" value="lambda repressor-like DNA-binding domains"/>
    <property type="match status" value="1"/>
</dbReference>